<evidence type="ECO:0000256" key="6">
    <source>
        <dbReference type="RuleBase" id="RU363034"/>
    </source>
</evidence>
<evidence type="ECO:0000256" key="1">
    <source>
        <dbReference type="ARBA" id="ARBA00004613"/>
    </source>
</evidence>
<feature type="compositionally biased region" description="Low complexity" evidence="7">
    <location>
        <begin position="345"/>
        <end position="355"/>
    </location>
</feature>
<evidence type="ECO:0000256" key="7">
    <source>
        <dbReference type="SAM" id="MobiDB-lite"/>
    </source>
</evidence>
<feature type="region of interest" description="Disordered" evidence="7">
    <location>
        <begin position="340"/>
        <end position="367"/>
    </location>
</feature>
<dbReference type="Gene3D" id="2.40.10.10">
    <property type="entry name" value="Trypsin-like serine proteases"/>
    <property type="match status" value="2"/>
</dbReference>
<keyword evidence="5" id="KW-0325">Glycoprotein</keyword>
<dbReference type="AlphaFoldDB" id="A0A6P6YG92"/>
<evidence type="ECO:0000256" key="4">
    <source>
        <dbReference type="ARBA" id="ARBA00023157"/>
    </source>
</evidence>
<feature type="region of interest" description="Disordered" evidence="7">
    <location>
        <begin position="110"/>
        <end position="177"/>
    </location>
</feature>
<feature type="domain" description="Peptidase S1" evidence="8">
    <location>
        <begin position="45"/>
        <end position="624"/>
    </location>
</feature>
<feature type="region of interest" description="Disordered" evidence="7">
    <location>
        <begin position="244"/>
        <end position="280"/>
    </location>
</feature>
<dbReference type="SMART" id="SM00020">
    <property type="entry name" value="Tryp_SPc"/>
    <property type="match status" value="1"/>
</dbReference>
<feature type="compositionally biased region" description="Acidic residues" evidence="7">
    <location>
        <begin position="711"/>
        <end position="721"/>
    </location>
</feature>
<comment type="subcellular location">
    <subcellularLocation>
        <location evidence="1">Secreted</location>
    </subcellularLocation>
</comment>
<keyword evidence="3" id="KW-0732">Signal</keyword>
<keyword evidence="6" id="KW-0720">Serine protease</keyword>
<feature type="compositionally biased region" description="Low complexity" evidence="7">
    <location>
        <begin position="142"/>
        <end position="170"/>
    </location>
</feature>
<keyword evidence="2" id="KW-0964">Secreted</keyword>
<evidence type="ECO:0000259" key="8">
    <source>
        <dbReference type="PROSITE" id="PS50240"/>
    </source>
</evidence>
<dbReference type="GO" id="GO:0004252">
    <property type="term" value="F:serine-type endopeptidase activity"/>
    <property type="evidence" value="ECO:0007669"/>
    <property type="project" value="InterPro"/>
</dbReference>
<dbReference type="PROSITE" id="PS00134">
    <property type="entry name" value="TRYPSIN_HIS"/>
    <property type="match status" value="1"/>
</dbReference>
<dbReference type="GO" id="GO:0005576">
    <property type="term" value="C:extracellular region"/>
    <property type="evidence" value="ECO:0007669"/>
    <property type="project" value="UniProtKB-SubCell"/>
</dbReference>
<dbReference type="PROSITE" id="PS50240">
    <property type="entry name" value="TRYPSIN_DOM"/>
    <property type="match status" value="1"/>
</dbReference>
<dbReference type="RefSeq" id="XP_027204508.1">
    <property type="nucleotide sequence ID" value="XM_027348707.1"/>
</dbReference>
<feature type="region of interest" description="Disordered" evidence="7">
    <location>
        <begin position="701"/>
        <end position="721"/>
    </location>
</feature>
<keyword evidence="4" id="KW-1015">Disulfide bond</keyword>
<proteinExistence type="predicted"/>
<dbReference type="Pfam" id="PF00089">
    <property type="entry name" value="Trypsin"/>
    <property type="match status" value="3"/>
</dbReference>
<dbReference type="InterPro" id="IPR033116">
    <property type="entry name" value="TRYPSIN_SER"/>
</dbReference>
<keyword evidence="6" id="KW-0378">Hydrolase</keyword>
<dbReference type="FunFam" id="2.40.10.10:FF:000054">
    <property type="entry name" value="Complement C1r subcomponent"/>
    <property type="match status" value="1"/>
</dbReference>
<dbReference type="InterPro" id="IPR018114">
    <property type="entry name" value="TRYPSIN_HIS"/>
</dbReference>
<dbReference type="GO" id="GO:0006508">
    <property type="term" value="P:proteolysis"/>
    <property type="evidence" value="ECO:0007669"/>
    <property type="project" value="UniProtKB-KW"/>
</dbReference>
<dbReference type="PANTHER" id="PTHR24253:SF153">
    <property type="entry name" value="SERINE PROTEASE HEPSIN"/>
    <property type="match status" value="1"/>
</dbReference>
<accession>A0A6P6YG92</accession>
<dbReference type="PANTHER" id="PTHR24253">
    <property type="entry name" value="TRANSMEMBRANE PROTEASE SERINE"/>
    <property type="match status" value="1"/>
</dbReference>
<gene>
    <name evidence="10" type="primary">LOC113798211</name>
</gene>
<evidence type="ECO:0000256" key="3">
    <source>
        <dbReference type="ARBA" id="ARBA00022729"/>
    </source>
</evidence>
<organism evidence="9 10">
    <name type="scientific">Dermatophagoides pteronyssinus</name>
    <name type="common">European house dust mite</name>
    <dbReference type="NCBI Taxonomy" id="6956"/>
    <lineage>
        <taxon>Eukaryota</taxon>
        <taxon>Metazoa</taxon>
        <taxon>Ecdysozoa</taxon>
        <taxon>Arthropoda</taxon>
        <taxon>Chelicerata</taxon>
        <taxon>Arachnida</taxon>
        <taxon>Acari</taxon>
        <taxon>Acariformes</taxon>
        <taxon>Sarcoptiformes</taxon>
        <taxon>Astigmata</taxon>
        <taxon>Psoroptidia</taxon>
        <taxon>Analgoidea</taxon>
        <taxon>Pyroglyphidae</taxon>
        <taxon>Dermatophagoidinae</taxon>
        <taxon>Dermatophagoides</taxon>
    </lineage>
</organism>
<sequence>MNLTNNISLPSSSTTAVPLSTISQSKSTTISPQHSLQQQLRTSRIVGGDAVIQGEFPWMVSLLLRGRHYCGAVIIDNDWLLTAAHCVYGHDPHQFTALIGSIFSVSASSSSRKSSTTTTTAATISTSTTSSQLKSSTHHHPLSSSSSSTSFTLSSTIKPPSSSSSTTNKNFWNLFPPLPPPHQTISNVLKENNRTKEYFDIDDDDDDDDEYHHHRPINTDDLVIVVEDTNEDYNNNNKNFDNLNSHHHHHVSSVNTNNASLNGLEKHHGSSTTTTTTKHSNNQNLRLIKIEQLIVHENFTRTEFFRNDIALIKLSEKIVYNENISPVCLPTISMATSILNQNQPSSSSSTTSTTSINGHQPSNYYHHHHEDLDDLTTTSINNVDDTNSDLDVDVDDENLKLSHRRGYRAAAAVHTSSSTLIPPSLSLPTLDHHSTGIVVGWGSVERHGDSSGSGSSATTTMDQSTQSLNTLADNFVEQWNRMRNDSMNTNNLYIDNNMDNDGRWTIMNPVLDSDDLLQLRKVELPFIDRFTCERWYASRSRPIQLIERQFCAGLYEGGKDACRGDSGGPMLERLLTYDSINNRMIEQYRVVGIVSAGIGCALPKLPGIYTRVESYLDWIELNINHYEMEKIRQNNDNNGNNGNNGNNRNSNNISTKINYHPHYPNDNHIIYNYKTKLNDHHNYHPFNDNDNMDYDQSILYPDNVSEIEPNHDEDPDLGWSR</sequence>
<dbReference type="KEGG" id="dpte:113798211"/>
<dbReference type="InterPro" id="IPR001254">
    <property type="entry name" value="Trypsin_dom"/>
</dbReference>
<evidence type="ECO:0000256" key="5">
    <source>
        <dbReference type="ARBA" id="ARBA00023180"/>
    </source>
</evidence>
<feature type="compositionally biased region" description="Low complexity" evidence="7">
    <location>
        <begin position="634"/>
        <end position="652"/>
    </location>
</feature>
<dbReference type="OrthoDB" id="6515718at2759"/>
<dbReference type="InterPro" id="IPR009003">
    <property type="entry name" value="Peptidase_S1_PA"/>
</dbReference>
<name>A0A6P6YG92_DERPT</name>
<dbReference type="InterPro" id="IPR043504">
    <property type="entry name" value="Peptidase_S1_PA_chymotrypsin"/>
</dbReference>
<keyword evidence="6" id="KW-0645">Protease</keyword>
<dbReference type="Gene3D" id="2.40.10.120">
    <property type="match status" value="1"/>
</dbReference>
<dbReference type="SUPFAM" id="SSF50494">
    <property type="entry name" value="Trypsin-like serine proteases"/>
    <property type="match status" value="2"/>
</dbReference>
<dbReference type="Proteomes" id="UP000515146">
    <property type="component" value="Unplaced"/>
</dbReference>
<protein>
    <recommendedName>
        <fullName evidence="8">Peptidase S1 domain-containing protein</fullName>
    </recommendedName>
</protein>
<evidence type="ECO:0000313" key="9">
    <source>
        <dbReference type="Proteomes" id="UP000515146"/>
    </source>
</evidence>
<dbReference type="CDD" id="cd00190">
    <property type="entry name" value="Tryp_SPc"/>
    <property type="match status" value="1"/>
</dbReference>
<feature type="compositionally biased region" description="Low complexity" evidence="7">
    <location>
        <begin position="110"/>
        <end position="135"/>
    </location>
</feature>
<evidence type="ECO:0000313" key="10">
    <source>
        <dbReference type="RefSeq" id="XP_027204508.1"/>
    </source>
</evidence>
<dbReference type="InParanoid" id="A0A6P6YG92"/>
<dbReference type="PROSITE" id="PS00135">
    <property type="entry name" value="TRYPSIN_SER"/>
    <property type="match status" value="1"/>
</dbReference>
<reference evidence="10" key="1">
    <citation type="submission" date="2025-08" db="UniProtKB">
        <authorList>
            <consortium name="RefSeq"/>
        </authorList>
    </citation>
    <scope>IDENTIFICATION</scope>
    <source>
        <strain evidence="10">Airmid</strain>
    </source>
</reference>
<keyword evidence="9" id="KW-1185">Reference proteome</keyword>
<feature type="region of interest" description="Disordered" evidence="7">
    <location>
        <begin position="634"/>
        <end position="657"/>
    </location>
</feature>
<evidence type="ECO:0000256" key="2">
    <source>
        <dbReference type="ARBA" id="ARBA00022525"/>
    </source>
</evidence>